<keyword evidence="3" id="KW-1185">Reference proteome</keyword>
<name>A0AAD8K0I5_TARER</name>
<dbReference type="AlphaFoldDB" id="A0AAD8K0I5"/>
<dbReference type="PANTHER" id="PTHR27006">
    <property type="entry name" value="PROMASTIGOTE SURFACE ANTIGEN PROTEIN PSA"/>
    <property type="match status" value="1"/>
</dbReference>
<dbReference type="InterPro" id="IPR011009">
    <property type="entry name" value="Kinase-like_dom_sf"/>
</dbReference>
<evidence type="ECO:0000259" key="1">
    <source>
        <dbReference type="PROSITE" id="PS50011"/>
    </source>
</evidence>
<dbReference type="Pfam" id="PF00069">
    <property type="entry name" value="Pkinase"/>
    <property type="match status" value="1"/>
</dbReference>
<dbReference type="Proteomes" id="UP001229421">
    <property type="component" value="Unassembled WGS sequence"/>
</dbReference>
<dbReference type="GO" id="GO:0005524">
    <property type="term" value="F:ATP binding"/>
    <property type="evidence" value="ECO:0007669"/>
    <property type="project" value="InterPro"/>
</dbReference>
<sequence length="212" mass="24539">MAEVVVSLQSILALQEKINNTLHPTSMTIFGRKMPTFLSPANGKNYDVDRSLKPFESCCDSDGSESRKLYKFDFVTLSIATENFCEANKIWQDQNESMYKGRLQNGQRIAIKKQYGAIHEHVYNDLLANLEHENLVRLLGYCLEQATSFLVYDFALYKSLDHFIFDPLMRTLLDWNKRHKIILGVANALLYVHKYSPIQIIHADVRPENIHR</sequence>
<dbReference type="EMBL" id="JAUHHV010000008">
    <property type="protein sequence ID" value="KAK1414174.1"/>
    <property type="molecule type" value="Genomic_DNA"/>
</dbReference>
<dbReference type="InterPro" id="IPR000719">
    <property type="entry name" value="Prot_kinase_dom"/>
</dbReference>
<dbReference type="PANTHER" id="PTHR27006:SF616">
    <property type="entry name" value="CYSTEINE-RICH RECEPTOR-LIKE PROTEIN KINASE 10"/>
    <property type="match status" value="1"/>
</dbReference>
<comment type="caution">
    <text evidence="2">The sequence shown here is derived from an EMBL/GenBank/DDBJ whole genome shotgun (WGS) entry which is preliminary data.</text>
</comment>
<dbReference type="SUPFAM" id="SSF56112">
    <property type="entry name" value="Protein kinase-like (PK-like)"/>
    <property type="match status" value="1"/>
</dbReference>
<dbReference type="GO" id="GO:0004672">
    <property type="term" value="F:protein kinase activity"/>
    <property type="evidence" value="ECO:0007669"/>
    <property type="project" value="InterPro"/>
</dbReference>
<accession>A0AAD8K0I5</accession>
<protein>
    <recommendedName>
        <fullName evidence="1">Protein kinase domain-containing protein</fullName>
    </recommendedName>
</protein>
<organism evidence="2 3">
    <name type="scientific">Tagetes erecta</name>
    <name type="common">African marigold</name>
    <dbReference type="NCBI Taxonomy" id="13708"/>
    <lineage>
        <taxon>Eukaryota</taxon>
        <taxon>Viridiplantae</taxon>
        <taxon>Streptophyta</taxon>
        <taxon>Embryophyta</taxon>
        <taxon>Tracheophyta</taxon>
        <taxon>Spermatophyta</taxon>
        <taxon>Magnoliopsida</taxon>
        <taxon>eudicotyledons</taxon>
        <taxon>Gunneridae</taxon>
        <taxon>Pentapetalae</taxon>
        <taxon>asterids</taxon>
        <taxon>campanulids</taxon>
        <taxon>Asterales</taxon>
        <taxon>Asteraceae</taxon>
        <taxon>Asteroideae</taxon>
        <taxon>Heliantheae alliance</taxon>
        <taxon>Tageteae</taxon>
        <taxon>Tagetes</taxon>
    </lineage>
</organism>
<reference evidence="2" key="1">
    <citation type="journal article" date="2023" name="bioRxiv">
        <title>Improved chromosome-level genome assembly for marigold (Tagetes erecta).</title>
        <authorList>
            <person name="Jiang F."/>
            <person name="Yuan L."/>
            <person name="Wang S."/>
            <person name="Wang H."/>
            <person name="Xu D."/>
            <person name="Wang A."/>
            <person name="Fan W."/>
        </authorList>
    </citation>
    <scope>NUCLEOTIDE SEQUENCE</scope>
    <source>
        <strain evidence="2">WSJ</strain>
        <tissue evidence="2">Leaf</tissue>
    </source>
</reference>
<proteinExistence type="predicted"/>
<dbReference type="PROSITE" id="PS50011">
    <property type="entry name" value="PROTEIN_KINASE_DOM"/>
    <property type="match status" value="1"/>
</dbReference>
<feature type="domain" description="Protein kinase" evidence="1">
    <location>
        <begin position="84"/>
        <end position="212"/>
    </location>
</feature>
<evidence type="ECO:0000313" key="2">
    <source>
        <dbReference type="EMBL" id="KAK1414174.1"/>
    </source>
</evidence>
<evidence type="ECO:0000313" key="3">
    <source>
        <dbReference type="Proteomes" id="UP001229421"/>
    </source>
</evidence>
<dbReference type="Gene3D" id="1.10.510.10">
    <property type="entry name" value="Transferase(Phosphotransferase) domain 1"/>
    <property type="match status" value="1"/>
</dbReference>
<dbReference type="Gene3D" id="3.30.200.20">
    <property type="entry name" value="Phosphorylase Kinase, domain 1"/>
    <property type="match status" value="1"/>
</dbReference>
<gene>
    <name evidence="2" type="ORF">QVD17_29915</name>
</gene>